<protein>
    <submittedName>
        <fullName evidence="1">Uncharacterized protein</fullName>
    </submittedName>
</protein>
<evidence type="ECO:0000313" key="2">
    <source>
        <dbReference type="Proteomes" id="UP001320706"/>
    </source>
</evidence>
<evidence type="ECO:0000313" key="1">
    <source>
        <dbReference type="EMBL" id="KAK8206493.1"/>
    </source>
</evidence>
<gene>
    <name evidence="1" type="ORF">M8818_004326</name>
</gene>
<sequence length="702" mass="78901">MSDSEDERYVQREDHAFDDATTKADRPTNKKRYSQDTLDYPRRRATIALLPAKCRLCTELKAECVYREPGVKLDAGDKLILERLSRIEGLLQSNLAASPQSRSSLPQSVLSPAASNSTNDEVLHRRISNNSGPNFQPLNGLGTWSNDVANISTMPKIHTTPALHLLQWPLIRDLVSRPYDPQVLLQLELAREPLRFHGHSHPDLSNVGLYVEAFFERVNVWYAVVSPHTWRSYYRAAASYGFNEGPESCLVLLVLALGCAANSGSISMQPYDRDPAGMPYFASAWKLLPGLMTRNDTVSAQCHILASAYLFSIVRPLEAWNLLTNTSMKLQLLLSVPGRLSEPSNELIQRVYWNTLLFESDLLAELDLPHSGIVNFEETIGLPGGFENEGDETVGRDELWYFLAEIALRRLLNRVSHLIYTKTSQMTSTATLEPLVSELDFQLTQWYDGLPDPVRFPRSRLPTDSPVQTVLRLRYFACRTIIFRPYILAVLADETAALDPSVRENCKKCLEACIRQIEHITAHHAGHLPYLWQGALSIVSQTLLVMGATMSPSLSALLPPAHAMDVIIADVVAEIERLARLAPSLALSAEIIREAEERRRIFFAVVACAVGPRFNSIYLTYGNRGLGVNEKVDGHVEGLGYSWLQQGTDRLRGCEPFQRGQLTRKDWCSAQKSLQHRLNKGRPSDSDKRRTKLADRNYQLQI</sequence>
<accession>A0ACC3SCL4</accession>
<comment type="caution">
    <text evidence="1">The sequence shown here is derived from an EMBL/GenBank/DDBJ whole genome shotgun (WGS) entry which is preliminary data.</text>
</comment>
<dbReference type="Proteomes" id="UP001320706">
    <property type="component" value="Unassembled WGS sequence"/>
</dbReference>
<organism evidence="1 2">
    <name type="scientific">Zalaria obscura</name>
    <dbReference type="NCBI Taxonomy" id="2024903"/>
    <lineage>
        <taxon>Eukaryota</taxon>
        <taxon>Fungi</taxon>
        <taxon>Dikarya</taxon>
        <taxon>Ascomycota</taxon>
        <taxon>Pezizomycotina</taxon>
        <taxon>Dothideomycetes</taxon>
        <taxon>Dothideomycetidae</taxon>
        <taxon>Dothideales</taxon>
        <taxon>Zalariaceae</taxon>
        <taxon>Zalaria</taxon>
    </lineage>
</organism>
<name>A0ACC3SCL4_9PEZI</name>
<proteinExistence type="predicted"/>
<keyword evidence="2" id="KW-1185">Reference proteome</keyword>
<dbReference type="EMBL" id="JAMKPW020000022">
    <property type="protein sequence ID" value="KAK8206493.1"/>
    <property type="molecule type" value="Genomic_DNA"/>
</dbReference>
<reference evidence="1" key="1">
    <citation type="submission" date="2024-02" db="EMBL/GenBank/DDBJ databases">
        <title>Metagenome Assembled Genome of Zalaria obscura JY119.</title>
        <authorList>
            <person name="Vighnesh L."/>
            <person name="Jagadeeshwari U."/>
            <person name="Venkata Ramana C."/>
            <person name="Sasikala C."/>
        </authorList>
    </citation>
    <scope>NUCLEOTIDE SEQUENCE</scope>
    <source>
        <strain evidence="1">JY119</strain>
    </source>
</reference>